<evidence type="ECO:0000313" key="2">
    <source>
        <dbReference type="Proteomes" id="UP000321429"/>
    </source>
</evidence>
<dbReference type="AlphaFoldDB" id="A0A510VNH7"/>
<gene>
    <name evidence="1" type="ORF">LSI01_08030</name>
</gene>
<dbReference type="OrthoDB" id="9909798at2"/>
<protein>
    <submittedName>
        <fullName evidence="1">Uncharacterized protein</fullName>
    </submittedName>
</protein>
<name>A0A510VNH7_9LACO</name>
<dbReference type="EMBL" id="BJUD01000011">
    <property type="protein sequence ID" value="GEK28492.1"/>
    <property type="molecule type" value="Genomic_DNA"/>
</dbReference>
<accession>A0A510VNH7</accession>
<comment type="caution">
    <text evidence="1">The sequence shown here is derived from an EMBL/GenBank/DDBJ whole genome shotgun (WGS) entry which is preliminary data.</text>
</comment>
<reference evidence="1 2" key="1">
    <citation type="submission" date="2019-07" db="EMBL/GenBank/DDBJ databases">
        <title>Whole genome shotgun sequence of Lactobacillus siliginis NBRC 101315.</title>
        <authorList>
            <person name="Hosoyama A."/>
            <person name="Uohara A."/>
            <person name="Ohji S."/>
            <person name="Ichikawa N."/>
        </authorList>
    </citation>
    <scope>NUCLEOTIDE SEQUENCE [LARGE SCALE GENOMIC DNA]</scope>
    <source>
        <strain evidence="1 2">NBRC 101315</strain>
    </source>
</reference>
<evidence type="ECO:0000313" key="1">
    <source>
        <dbReference type="EMBL" id="GEK28492.1"/>
    </source>
</evidence>
<dbReference type="Proteomes" id="UP000321429">
    <property type="component" value="Unassembled WGS sequence"/>
</dbReference>
<sequence length="47" mass="5648">MNLRLLASGINHMQPDKQKADWNWHSNRPLKNKLFENIIYRAGDKRK</sequence>
<dbReference type="RefSeq" id="WP_157047452.1">
    <property type="nucleotide sequence ID" value="NZ_JQCB01000002.1"/>
</dbReference>
<proteinExistence type="predicted"/>
<organism evidence="1 2">
    <name type="scientific">Furfurilactobacillus siliginis</name>
    <dbReference type="NCBI Taxonomy" id="348151"/>
    <lineage>
        <taxon>Bacteria</taxon>
        <taxon>Bacillati</taxon>
        <taxon>Bacillota</taxon>
        <taxon>Bacilli</taxon>
        <taxon>Lactobacillales</taxon>
        <taxon>Lactobacillaceae</taxon>
        <taxon>Furfurilactobacillus</taxon>
    </lineage>
</organism>